<protein>
    <submittedName>
        <fullName evidence="3">Efflux protein, putative</fullName>
    </submittedName>
</protein>
<dbReference type="InterPro" id="IPR006143">
    <property type="entry name" value="RND_pump_MFP"/>
</dbReference>
<reference evidence="3 4" key="1">
    <citation type="submission" date="2013-05" db="EMBL/GenBank/DDBJ databases">
        <title>Complete genome sequence of the lipase-producing bacterium Photobacterium gaetbulicola Gung47.</title>
        <authorList>
            <person name="Kim Y.-O."/>
        </authorList>
    </citation>
    <scope>NUCLEOTIDE SEQUENCE [LARGE SCALE GENOMIC DNA]</scope>
    <source>
        <strain evidence="3 4">Gung47</strain>
    </source>
</reference>
<dbReference type="EMBL" id="CP005973">
    <property type="protein sequence ID" value="AJR05433.1"/>
    <property type="molecule type" value="Genomic_DNA"/>
</dbReference>
<proteinExistence type="inferred from homology"/>
<sequence>MKTTSSYAMAPIAILVLSGCSDTTPAVAEKSPRPVQVIELGSQHQFNTRQFSGVLEAIDTANLAFKVPGTITEVMVKTGERVKQGQVIARLDPHDYQVAVLELEARLEEAKAAKVLAAIELRRVKQAARDNAIAEVNLDRAQSGYKRSQAMVKVVEQNLQKAQDALAYTELTAPFDGVVGKRFSEQFEQAAPGFPVFTLHQPNHLHAVIDVPESLISRFKDQPTGAVSWYGSHEAIKASLKEVNTLPDPIKQTYQITYQLDQSALTMKDAALPGKAIQLTVAFEQGAGQYCIPYSAIRQSGELHSVFTIDNGTTRPKSVTIESLQANQACVSGNLAPGDKIITAGVHYLEPGQAVGKILTTALVQPQLVSKEVFVASAPTSTAPGKSTAKTL</sequence>
<dbReference type="InterPro" id="IPR058625">
    <property type="entry name" value="MdtA-like_BSH"/>
</dbReference>
<name>A0A0C5WEB1_9GAMM</name>
<dbReference type="PANTHER" id="PTHR30469:SF15">
    <property type="entry name" value="HLYD FAMILY OF SECRETION PROTEINS"/>
    <property type="match status" value="1"/>
</dbReference>
<dbReference type="Proteomes" id="UP000032303">
    <property type="component" value="Chromosome 1"/>
</dbReference>
<comment type="similarity">
    <text evidence="1">Belongs to the membrane fusion protein (MFP) (TC 8.A.1) family.</text>
</comment>
<dbReference type="PATRIC" id="fig|658445.3.peg.447"/>
<dbReference type="AlphaFoldDB" id="A0A0C5WEB1"/>
<keyword evidence="4" id="KW-1185">Reference proteome</keyword>
<dbReference type="GO" id="GO:0015562">
    <property type="term" value="F:efflux transmembrane transporter activity"/>
    <property type="evidence" value="ECO:0007669"/>
    <property type="project" value="TreeGrafter"/>
</dbReference>
<dbReference type="NCBIfam" id="TIGR01730">
    <property type="entry name" value="RND_mfp"/>
    <property type="match status" value="1"/>
</dbReference>
<evidence type="ECO:0000259" key="2">
    <source>
        <dbReference type="Pfam" id="PF25917"/>
    </source>
</evidence>
<accession>A0A0C5WEB1</accession>
<dbReference type="Gene3D" id="2.40.30.170">
    <property type="match status" value="1"/>
</dbReference>
<dbReference type="STRING" id="658445.H744_1c0408"/>
<evidence type="ECO:0000256" key="1">
    <source>
        <dbReference type="ARBA" id="ARBA00009477"/>
    </source>
</evidence>
<dbReference type="KEGG" id="pgb:H744_1c0408"/>
<feature type="domain" description="Multidrug resistance protein MdtA-like barrel-sandwich hybrid" evidence="2">
    <location>
        <begin position="61"/>
        <end position="182"/>
    </location>
</feature>
<dbReference type="PROSITE" id="PS51257">
    <property type="entry name" value="PROKAR_LIPOPROTEIN"/>
    <property type="match status" value="1"/>
</dbReference>
<organism evidence="3 4">
    <name type="scientific">Photobacterium gaetbulicola Gung47</name>
    <dbReference type="NCBI Taxonomy" id="658445"/>
    <lineage>
        <taxon>Bacteria</taxon>
        <taxon>Pseudomonadati</taxon>
        <taxon>Pseudomonadota</taxon>
        <taxon>Gammaproteobacteria</taxon>
        <taxon>Vibrionales</taxon>
        <taxon>Vibrionaceae</taxon>
        <taxon>Photobacterium</taxon>
    </lineage>
</organism>
<evidence type="ECO:0000313" key="4">
    <source>
        <dbReference type="Proteomes" id="UP000032303"/>
    </source>
</evidence>
<dbReference type="Gene3D" id="1.10.287.470">
    <property type="entry name" value="Helix hairpin bin"/>
    <property type="match status" value="1"/>
</dbReference>
<dbReference type="PANTHER" id="PTHR30469">
    <property type="entry name" value="MULTIDRUG RESISTANCE PROTEIN MDTA"/>
    <property type="match status" value="1"/>
</dbReference>
<dbReference type="Gene3D" id="2.40.50.100">
    <property type="match status" value="1"/>
</dbReference>
<dbReference type="OrthoDB" id="2110899at2"/>
<evidence type="ECO:0000313" key="3">
    <source>
        <dbReference type="EMBL" id="AJR05433.1"/>
    </source>
</evidence>
<gene>
    <name evidence="3" type="ORF">H744_1c0408</name>
</gene>
<dbReference type="GO" id="GO:1990281">
    <property type="term" value="C:efflux pump complex"/>
    <property type="evidence" value="ECO:0007669"/>
    <property type="project" value="TreeGrafter"/>
</dbReference>
<dbReference type="SUPFAM" id="SSF111369">
    <property type="entry name" value="HlyD-like secretion proteins"/>
    <property type="match status" value="1"/>
</dbReference>
<dbReference type="HOGENOM" id="CLU_018816_1_0_6"/>
<dbReference type="Pfam" id="PF25917">
    <property type="entry name" value="BSH_RND"/>
    <property type="match status" value="1"/>
</dbReference>
<dbReference type="Gene3D" id="2.40.420.20">
    <property type="match status" value="1"/>
</dbReference>